<evidence type="ECO:0000256" key="2">
    <source>
        <dbReference type="SAM" id="SignalP"/>
    </source>
</evidence>
<protein>
    <submittedName>
        <fullName evidence="3">Uncharacterized protein</fullName>
    </submittedName>
</protein>
<reference evidence="3" key="1">
    <citation type="submission" date="2022-11" db="EMBL/GenBank/DDBJ databases">
        <title>Centuries of genome instability and evolution in soft-shell clam transmissible cancer (bioRxiv).</title>
        <authorList>
            <person name="Hart S.F.M."/>
            <person name="Yonemitsu M.A."/>
            <person name="Giersch R.M."/>
            <person name="Beal B.F."/>
            <person name="Arriagada G."/>
            <person name="Davis B.W."/>
            <person name="Ostrander E.A."/>
            <person name="Goff S.P."/>
            <person name="Metzger M.J."/>
        </authorList>
    </citation>
    <scope>NUCLEOTIDE SEQUENCE</scope>
    <source>
        <strain evidence="3">MELC-2E11</strain>
        <tissue evidence="3">Siphon/mantle</tissue>
    </source>
</reference>
<evidence type="ECO:0000256" key="1">
    <source>
        <dbReference type="SAM" id="MobiDB-lite"/>
    </source>
</evidence>
<feature type="compositionally biased region" description="Gly residues" evidence="1">
    <location>
        <begin position="40"/>
        <end position="54"/>
    </location>
</feature>
<dbReference type="EMBL" id="CP111023">
    <property type="protein sequence ID" value="WAR21060.1"/>
    <property type="molecule type" value="Genomic_DNA"/>
</dbReference>
<evidence type="ECO:0000313" key="3">
    <source>
        <dbReference type="EMBL" id="WAR21060.1"/>
    </source>
</evidence>
<feature type="signal peptide" evidence="2">
    <location>
        <begin position="1"/>
        <end position="24"/>
    </location>
</feature>
<proteinExistence type="predicted"/>
<organism evidence="3 4">
    <name type="scientific">Mya arenaria</name>
    <name type="common">Soft-shell clam</name>
    <dbReference type="NCBI Taxonomy" id="6604"/>
    <lineage>
        <taxon>Eukaryota</taxon>
        <taxon>Metazoa</taxon>
        <taxon>Spiralia</taxon>
        <taxon>Lophotrochozoa</taxon>
        <taxon>Mollusca</taxon>
        <taxon>Bivalvia</taxon>
        <taxon>Autobranchia</taxon>
        <taxon>Heteroconchia</taxon>
        <taxon>Euheterodonta</taxon>
        <taxon>Imparidentia</taxon>
        <taxon>Neoheterodontei</taxon>
        <taxon>Myida</taxon>
        <taxon>Myoidea</taxon>
        <taxon>Myidae</taxon>
        <taxon>Mya</taxon>
    </lineage>
</organism>
<gene>
    <name evidence="3" type="ORF">MAR_015034</name>
</gene>
<evidence type="ECO:0000313" key="4">
    <source>
        <dbReference type="Proteomes" id="UP001164746"/>
    </source>
</evidence>
<feature type="region of interest" description="Disordered" evidence="1">
    <location>
        <begin position="27"/>
        <end position="54"/>
    </location>
</feature>
<sequence length="211" mass="21143">MNIKKTAVLLTALLLIDLMCLAEGQGYGRGGGRRRDRGWRGGGRGGGRGRGGDRGGGGGLLGGLGGVLGIAGAALGAAAITRGVTGMLGSGGGRGYVGGGGSIYNGGQYIPPHSHGVSQQYVPQYGGGSFYGMSGAVADPIYQGNVGGFGGGYVPPYIPQRPALAVAPAVIPSSQGSHNRGSRRVVIEENFDRGQHSNKGRPIVVGQPVFV</sequence>
<name>A0ABY7FG63_MYAAR</name>
<dbReference type="Proteomes" id="UP001164746">
    <property type="component" value="Chromosome 12"/>
</dbReference>
<keyword evidence="2" id="KW-0732">Signal</keyword>
<accession>A0ABY7FG63</accession>
<keyword evidence="4" id="KW-1185">Reference proteome</keyword>
<feature type="chain" id="PRO_5045543931" evidence="2">
    <location>
        <begin position="25"/>
        <end position="211"/>
    </location>
</feature>